<dbReference type="EMBL" id="JAOPJF010000013">
    <property type="protein sequence ID" value="KAK1147201.1"/>
    <property type="molecule type" value="Genomic_DNA"/>
</dbReference>
<protein>
    <submittedName>
        <fullName evidence="1">Uncharacterized protein</fullName>
    </submittedName>
</protein>
<sequence>MYKLVIFDFDGTIFDTYDAIEHSVLLTFSTLLPGFTAPLDQVRRLVSTGAPPGNTFRSLHPDPNIFDEDRWVKTYRELYAAHGQQRAKPFPGAELVLRSLRARDIPIVIISNKGVEALKSALTKTGLLGYFPEPFILGDGIPGVTRKPDPSSFTDVMLPRLKELYGEREGEVLMVGDTRTDIQFARNIGAKVSWCRYGQGDSEECDRLNPDFTIDSVIDLLDLVGVPKTE</sequence>
<accession>A0ACC3BA96</accession>
<reference evidence="1 2" key="1">
    <citation type="journal article" date="2023" name="ACS Omega">
        <title>Identification of the Neoaspergillic Acid Biosynthesis Gene Cluster by Establishing an In Vitro CRISPR-Ribonucleoprotein Genetic System in Aspergillus melleus.</title>
        <authorList>
            <person name="Yuan B."/>
            <person name="Grau M.F."/>
            <person name="Murata R.M."/>
            <person name="Torok T."/>
            <person name="Venkateswaran K."/>
            <person name="Stajich J.E."/>
            <person name="Wang C.C.C."/>
        </authorList>
    </citation>
    <scope>NUCLEOTIDE SEQUENCE [LARGE SCALE GENOMIC DNA]</scope>
    <source>
        <strain evidence="1 2">IMV 1140</strain>
    </source>
</reference>
<proteinExistence type="predicted"/>
<gene>
    <name evidence="1" type="ORF">N8T08_001940</name>
</gene>
<evidence type="ECO:0000313" key="2">
    <source>
        <dbReference type="Proteomes" id="UP001177260"/>
    </source>
</evidence>
<comment type="caution">
    <text evidence="1">The sequence shown here is derived from an EMBL/GenBank/DDBJ whole genome shotgun (WGS) entry which is preliminary data.</text>
</comment>
<evidence type="ECO:0000313" key="1">
    <source>
        <dbReference type="EMBL" id="KAK1147201.1"/>
    </source>
</evidence>
<dbReference type="Proteomes" id="UP001177260">
    <property type="component" value="Unassembled WGS sequence"/>
</dbReference>
<keyword evidence="2" id="KW-1185">Reference proteome</keyword>
<organism evidence="1 2">
    <name type="scientific">Aspergillus melleus</name>
    <dbReference type="NCBI Taxonomy" id="138277"/>
    <lineage>
        <taxon>Eukaryota</taxon>
        <taxon>Fungi</taxon>
        <taxon>Dikarya</taxon>
        <taxon>Ascomycota</taxon>
        <taxon>Pezizomycotina</taxon>
        <taxon>Eurotiomycetes</taxon>
        <taxon>Eurotiomycetidae</taxon>
        <taxon>Eurotiales</taxon>
        <taxon>Aspergillaceae</taxon>
        <taxon>Aspergillus</taxon>
        <taxon>Aspergillus subgen. Circumdati</taxon>
    </lineage>
</organism>
<name>A0ACC3BA96_9EURO</name>